<dbReference type="Proteomes" id="UP001156484">
    <property type="component" value="Chromosome"/>
</dbReference>
<evidence type="ECO:0000313" key="2">
    <source>
        <dbReference type="Proteomes" id="UP001156484"/>
    </source>
</evidence>
<keyword evidence="2" id="KW-1185">Reference proteome</keyword>
<name>A0ACD4DED4_9NOCA</name>
<accession>A0ACD4DED4</accession>
<sequence length="305" mass="33569">MSSKLLHESEFARAVEIERTQGTVPVRHPWRIVSGVLVGLVVLGAIVSVARNEAFQWDVVAEYFFSGRILHGLWLTLWLTAVSTVLAFVVGTILAVMRMSHNAVLQAVSWAYVWLFRSIPLLVQLLFWFNIGYLYPKISLGIPFGPEWFSIETSDLIASSMVAIIGLTLHESAYAAEIIRSGLLSVDAGQTEAAEALGMPHGRILRRIVLPQAMRVILPPAGSLLISTLKATSMVSVIAVTDLLYAAQLIYNQNFLVIPLLMVVTIWYLILTSLLSVGQQFVEKRFARGTTRTATSTSLGTEADI</sequence>
<reference evidence="1" key="1">
    <citation type="submission" date="2022-10" db="EMBL/GenBank/DDBJ databases">
        <title>Rhodococcus ferula Z13 complete genome.</title>
        <authorList>
            <person name="Long X."/>
            <person name="Zang M."/>
        </authorList>
    </citation>
    <scope>NUCLEOTIDE SEQUENCE</scope>
    <source>
        <strain evidence="1">Z13</strain>
    </source>
</reference>
<dbReference type="EMBL" id="CP107551">
    <property type="protein sequence ID" value="UYP18356.1"/>
    <property type="molecule type" value="Genomic_DNA"/>
</dbReference>
<proteinExistence type="predicted"/>
<protein>
    <submittedName>
        <fullName evidence="1">Amino acid ABC transporter permease</fullName>
    </submittedName>
</protein>
<organism evidence="1 2">
    <name type="scientific">Rhodococcus sacchari</name>
    <dbReference type="NCBI Taxonomy" id="2962047"/>
    <lineage>
        <taxon>Bacteria</taxon>
        <taxon>Bacillati</taxon>
        <taxon>Actinomycetota</taxon>
        <taxon>Actinomycetes</taxon>
        <taxon>Mycobacteriales</taxon>
        <taxon>Nocardiaceae</taxon>
        <taxon>Rhodococcus</taxon>
    </lineage>
</organism>
<evidence type="ECO:0000313" key="1">
    <source>
        <dbReference type="EMBL" id="UYP18356.1"/>
    </source>
</evidence>
<gene>
    <name evidence="1" type="ORF">OED52_17095</name>
</gene>